<accession>A0A2U9IUT2</accession>
<dbReference type="OrthoDB" id="41382at2157"/>
<reference evidence="1 2" key="1">
    <citation type="submission" date="2018-05" db="EMBL/GenBank/DDBJ databases">
        <title>Complete Genome Sequences of Extremely Thermoacidophilic, Metal-Mobilizing Type-Strain Members of the Archaeal Family Sulfolobaceae: Acidianus brierleyi DSM-1651T, Acidianus sulfidivorans DSM-18786T, Metallosphaera hakonensis DSM-7519T, and Metallosphaera prunae DSM-10039T.</title>
        <authorList>
            <person name="Counts J.A."/>
            <person name="Kelly R.M."/>
        </authorList>
    </citation>
    <scope>NUCLEOTIDE SEQUENCE [LARGE SCALE GENOMIC DNA]</scope>
    <source>
        <strain evidence="1 2">HO1-1</strain>
    </source>
</reference>
<dbReference type="KEGG" id="mhk:DFR87_09275"/>
<dbReference type="AlphaFoldDB" id="A0A2U9IUT2"/>
<dbReference type="GeneID" id="36835531"/>
<dbReference type="RefSeq" id="WP_110369398.1">
    <property type="nucleotide sequence ID" value="NZ_CP029287.2"/>
</dbReference>
<protein>
    <submittedName>
        <fullName evidence="1">Uncharacterized protein</fullName>
    </submittedName>
</protein>
<evidence type="ECO:0000313" key="1">
    <source>
        <dbReference type="EMBL" id="AWR99851.1"/>
    </source>
</evidence>
<name>A0A2U9IUT2_9CREN</name>
<proteinExistence type="predicted"/>
<gene>
    <name evidence="1" type="ORF">DFR87_09275</name>
</gene>
<keyword evidence="2" id="KW-1185">Reference proteome</keyword>
<reference evidence="2" key="3">
    <citation type="submission" date="2020-03" db="EMBL/GenBank/DDBJ databases">
        <title>Sequencing and Assembly of Multiple Reported Metal-Biooxidizing Members of the Extremely Thermoacidophilic Archaeal Family Sulfolobaceae.</title>
        <authorList>
            <person name="Counts J.A."/>
            <person name="Kelly R.M."/>
        </authorList>
    </citation>
    <scope>NUCLEOTIDE SEQUENCE [LARGE SCALE GENOMIC DNA]</scope>
    <source>
        <strain evidence="2">HO1-1</strain>
    </source>
</reference>
<organism evidence="1 2">
    <name type="scientific">Metallosphaera hakonensis JCM 8857 = DSM 7519</name>
    <dbReference type="NCBI Taxonomy" id="1293036"/>
    <lineage>
        <taxon>Archaea</taxon>
        <taxon>Thermoproteota</taxon>
        <taxon>Thermoprotei</taxon>
        <taxon>Sulfolobales</taxon>
        <taxon>Sulfolobaceae</taxon>
        <taxon>Metallosphaera</taxon>
    </lineage>
</organism>
<sequence length="79" mass="9081">MSKRGVRTAILIGEAVCVFRGEYLEHLFLDKEEFLRSSVVKEVNFSNFNLGKEYHGELEGECSRIVGLITKKLKKMEQT</sequence>
<reference evidence="2" key="2">
    <citation type="submission" date="2020-03" db="EMBL/GenBank/DDBJ databases">
        <title>Complete Genome Sequences of Extremely Thermoacidophilic, Metal-Mobilizing Type-Strain Members of the Archaeal Family Sulfolobaceae: Acidianus brierleyi DSM-1651T, Acidianus sulfidivorans DSM-18786T, Metallosphaera hakonensis DSM-7519T, and Metallosphaera prunae DSM-10039T.</title>
        <authorList>
            <person name="Counts J.A."/>
            <person name="Kelly R.M."/>
        </authorList>
    </citation>
    <scope>NUCLEOTIDE SEQUENCE [LARGE SCALE GENOMIC DNA]</scope>
    <source>
        <strain evidence="2">HO1-1</strain>
    </source>
</reference>
<dbReference type="Proteomes" id="UP000247586">
    <property type="component" value="Chromosome"/>
</dbReference>
<dbReference type="STRING" id="1293036.GCA_001315825_03171"/>
<dbReference type="EMBL" id="CP029287">
    <property type="protein sequence ID" value="AWR99851.1"/>
    <property type="molecule type" value="Genomic_DNA"/>
</dbReference>
<evidence type="ECO:0000313" key="2">
    <source>
        <dbReference type="Proteomes" id="UP000247586"/>
    </source>
</evidence>